<dbReference type="Pfam" id="PF25313">
    <property type="entry name" value="BRWD_AD"/>
    <property type="match status" value="1"/>
</dbReference>
<dbReference type="GO" id="GO:0007010">
    <property type="term" value="P:cytoskeleton organization"/>
    <property type="evidence" value="ECO:0007669"/>
    <property type="project" value="TreeGrafter"/>
</dbReference>
<dbReference type="GO" id="GO:0008360">
    <property type="term" value="P:regulation of cell shape"/>
    <property type="evidence" value="ECO:0007669"/>
    <property type="project" value="TreeGrafter"/>
</dbReference>
<dbReference type="Pfam" id="PF25437">
    <property type="entry name" value="BRWD1_N"/>
    <property type="match status" value="1"/>
</dbReference>
<feature type="domain" description="Bromo" evidence="5">
    <location>
        <begin position="1368"/>
        <end position="1438"/>
    </location>
</feature>
<dbReference type="Gene3D" id="1.20.920.10">
    <property type="entry name" value="Bromodomain-like"/>
    <property type="match status" value="2"/>
</dbReference>
<name>A0AAV1ZTL5_9ARAC</name>
<feature type="compositionally biased region" description="Polar residues" evidence="4">
    <location>
        <begin position="1665"/>
        <end position="1684"/>
    </location>
</feature>
<feature type="compositionally biased region" description="Low complexity" evidence="4">
    <location>
        <begin position="1782"/>
        <end position="1798"/>
    </location>
</feature>
<feature type="compositionally biased region" description="Low complexity" evidence="4">
    <location>
        <begin position="1611"/>
        <end position="1629"/>
    </location>
</feature>
<dbReference type="SUPFAM" id="SSF50978">
    <property type="entry name" value="WD40 repeat-like"/>
    <property type="match status" value="1"/>
</dbReference>
<dbReference type="InterPro" id="IPR036427">
    <property type="entry name" value="Bromodomain-like_sf"/>
</dbReference>
<dbReference type="PANTHER" id="PTHR16266:SF17">
    <property type="entry name" value="BRWD3"/>
    <property type="match status" value="1"/>
</dbReference>
<dbReference type="InterPro" id="IPR057451">
    <property type="entry name" value="BRWD/PHIP_AD"/>
</dbReference>
<feature type="compositionally biased region" description="Basic and acidic residues" evidence="4">
    <location>
        <begin position="1910"/>
        <end position="1919"/>
    </location>
</feature>
<evidence type="ECO:0000256" key="4">
    <source>
        <dbReference type="SAM" id="MobiDB-lite"/>
    </source>
</evidence>
<dbReference type="PROSITE" id="PS50082">
    <property type="entry name" value="WD_REPEATS_2"/>
    <property type="match status" value="6"/>
</dbReference>
<dbReference type="Pfam" id="PF00400">
    <property type="entry name" value="WD40"/>
    <property type="match status" value="7"/>
</dbReference>
<feature type="compositionally biased region" description="Basic and acidic residues" evidence="4">
    <location>
        <begin position="1886"/>
        <end position="1899"/>
    </location>
</feature>
<evidence type="ECO:0000313" key="6">
    <source>
        <dbReference type="EMBL" id="CAL1275183.1"/>
    </source>
</evidence>
<accession>A0AAV1ZTL5</accession>
<dbReference type="CDD" id="cd00200">
    <property type="entry name" value="WD40"/>
    <property type="match status" value="1"/>
</dbReference>
<feature type="compositionally biased region" description="Acidic residues" evidence="4">
    <location>
        <begin position="914"/>
        <end position="930"/>
    </location>
</feature>
<feature type="compositionally biased region" description="Polar residues" evidence="4">
    <location>
        <begin position="2079"/>
        <end position="2102"/>
    </location>
</feature>
<sequence length="2431" mass="275956">MFNMSKYMEKKKISSTEAELYLLIVKFLSTGPCKGTTELLRKEIEEHELLPKRVDWLGNEHTRSFNEFEQTLSQVSDDHLLKICSRIGPILDKEIPPTVPGLTSLLGVGRQSLLRTKEELLKPKCQMSNLVARKNGTPLLPSHFVQSSYPPNIAQVLISRESSGPVSQTHTFTSKLYARPQVYRRLLGHLSSVYCVLFDRTGKYIFTGADDSLVKIWSAVDGRLLAALRGHSAEITDMAVNHENTLLAAGSCDKTIRVWCLRTTVPVAVLCGHTGMVTSLQFSPYPKSDDRLLISTGNDGCVCFWRWNHKTNAFNPKPLKFTERNKANAQMICSSFSSGGLFLATGSTDNNVRVYNIAGLSGPEKVLEREVHTDRVDSIQFSNHDCRFISGSKDGSALIWKYERQNWSTIQLKMNTKLPGQSEEQGDTKTKLMVTMVSWALDDDKVITAVSDHSIKVWNSYTGSLIFCLKGHEDEVFVLEPNPTDSRVFLSSGHDGRIILWDLVSGTIIKNHFNLIEGQGHGAVFDCKFSPDGLMFASTDSHGHLSIFGFGSADRYKKVPEELFFHTDYRPVIHDVNHHVLDEQTQTAPHLLPPPFLVDIDGNPYPPNIQRLVPGREHQNDSQLVPYVAVSAEGDSEILEPVRPTNESTDRPTIDDMIERLQQERNQNMDHIRRNDEAGSSSGSSMDVMRSPHSSHRSTNGNEDRNAPEPFSPRTPRSQASHSRVGLRQTGEREGVQSVGNWQSRGTHTDVPAWVKRVVVKPMDHARAEYYRKQRVTLADNEISFFNREKKRRPVADRSEELSNETVNNLRSQRRTGARTGLRSRNQEDNAVGEEFENPDNMNSNSTSDSETEEQAEDSSEESDSEDYSDWADDAAASSRPKPKPEPQPSTSAGTLRRPASLRQIKPRRRLVSSDDEEGEDDATDNDDETSESKPETPKKIRKQSASSKKKVAANGKKLPERFRPPEWLTDVMPHKAPYVPQIGDEIVYFLQGHELYVQAVKRNRIYDIYMRSQPWRKMNLRDQEVARIDDITFENHPPRLCCLKLSLLNPAEKCPESFTVKYHDMADVIDFIILKQNYDQAMHYDWKPGDRFRSAIDKAWWLGTIKAQKPLNPNFPDSMFQCFLVKWDNGEKEHMSPWDFEPIDNERLPEEEGGSVDITPEERTAMMYVPEPHEWSEYGMDYDCERIARGLGRIMELSIAESFVAPVDLNLYPSYAIVVEYPMDLGTIKARVQNRFYRRLDAIKFDVRYIEVNALKFNEPGSRIVKQAKCVVDLCIRFINSSHCTDPMVLYNDMMEAKQSRSQDSQSELDVLCSEIDSDAENDTSTRIKRRKQKALQQSSKRVCLQNQKYTSNSWRQQCAQLLTTFFQCDDSTPFRHPVNLIDYPDYRNIIDIPMDLSTVRERLNSNHYSNPTEFCKDMRLIFQNSRNYNTNKKSKIYSMTLRLSAMFEEHIRGIISDWRSAVKYEEKIRNNQYVSNRRKPIPSQEAGVNIGASTSRAVCHPSTSKGESSRSSRHASNSVPESLLRSHMAKYTNGTGPKKKIKEEPQSTKGSSVRIKKKILKPSIGVSLSNGIRRSTTSVQKRKAVDKLPKKNSERAKKKEPPDDEELSQSDSNNSSHSDYSTNNSRSGDTEWNQSSKRFRKDATPNLLQKSLRPRNNKKHISLASTRASYHQRSSIYASSLRNHTRTSLPRSRSSSPENGWTALKRTSRSPLHTRSKRLCNSAAKKPDYRDSGSSSGSDEEGSESQSFKSERNSNSSGSSSKSSLARTRTRGAQNIIKNQQYESSSEAEQSDQNSQPQVSRRPTRIASRGVRALTARLAESQKAEGLQKSGRIVTRNRGVRTVQYQEGNSDDSENDESMQSNNSRGSLRSLMNDDEQTPGIRKRIVEKSMGNEEGLARKASSSALDDPSVHSERDNSYHFLNHNNGSSKLHTRMHSYAKPYKGYLSSIPQRTRSAMNKHASSKNGFYEISKVYKRNLMRKAPAKKESDTDNDDHVYKSKVSKWSSATSYGLRKSSKLIKRSVYRNRPYSSLISHQNNASLSSSTPFRRRGRPSLLSNIHKRTTNQNTESIQKKLDFVSQTSRKLPMQRKSNQSRNNYSPISLNTRSKLHLSTEKTSVDAEVSPTKRIRAPTIVFCTPNVSPNEPDSKYKLRTIYAGSSSSLDFKDKLNTTLNEKQMSSQNGSLKVESNKLIKSSQISSHTRSSNYFSDNHNELKKQFQNENVTKILFPSKTDNDVLKGHKTKATTLNNSHGKEMASSSMKENSNDILGYNKSKWCLRKPTMTRLSARISESLNVAHSSKIQTRNRGQRTVVYNEDDNNYFTEIFDNEDPIKLNQQHGSNDSNETKESLDSTLSENTRNSFRKVDCKDKCSMVSEKSVSSTRKATFHRTKKDALKIISNGIETRNHGQRTTIYAEDADDYLEEYFESLES</sequence>
<comment type="caution">
    <text evidence="6">The sequence shown here is derived from an EMBL/GenBank/DDBJ whole genome shotgun (WGS) entry which is preliminary data.</text>
</comment>
<dbReference type="InterPro" id="IPR057452">
    <property type="entry name" value="BRWD/PHIP_N"/>
</dbReference>
<dbReference type="PROSITE" id="PS50294">
    <property type="entry name" value="WD_REPEATS_REGION"/>
    <property type="match status" value="4"/>
</dbReference>
<feature type="region of interest" description="Disordered" evidence="4">
    <location>
        <begin position="1477"/>
        <end position="1560"/>
    </location>
</feature>
<evidence type="ECO:0000256" key="2">
    <source>
        <dbReference type="PROSITE-ProRule" id="PRU00035"/>
    </source>
</evidence>
<feature type="compositionally biased region" description="Low complexity" evidence="4">
    <location>
        <begin position="1688"/>
        <end position="1699"/>
    </location>
</feature>
<dbReference type="PANTHER" id="PTHR16266">
    <property type="entry name" value="WD REPEAT DOMAIN 9"/>
    <property type="match status" value="1"/>
</dbReference>
<dbReference type="EMBL" id="CAXIEN010000083">
    <property type="protein sequence ID" value="CAL1275183.1"/>
    <property type="molecule type" value="Genomic_DNA"/>
</dbReference>
<proteinExistence type="predicted"/>
<dbReference type="FunFam" id="1.20.920.10:FF:000066">
    <property type="entry name" value="Transcription initiation factor TFIID subunit 1"/>
    <property type="match status" value="2"/>
</dbReference>
<feature type="domain" description="Bromo" evidence="5">
    <location>
        <begin position="1196"/>
        <end position="1266"/>
    </location>
</feature>
<evidence type="ECO:0000313" key="7">
    <source>
        <dbReference type="Proteomes" id="UP001497382"/>
    </source>
</evidence>
<protein>
    <recommendedName>
        <fullName evidence="5">Bromo domain-containing protein</fullName>
    </recommendedName>
</protein>
<dbReference type="PROSITE" id="PS50014">
    <property type="entry name" value="BROMODOMAIN_2"/>
    <property type="match status" value="2"/>
</dbReference>
<feature type="region of interest" description="Disordered" evidence="4">
    <location>
        <begin position="631"/>
        <end position="747"/>
    </location>
</feature>
<feature type="compositionally biased region" description="Polar residues" evidence="4">
    <location>
        <begin position="2036"/>
        <end position="2047"/>
    </location>
</feature>
<feature type="compositionally biased region" description="Basic and acidic residues" evidence="4">
    <location>
        <begin position="1585"/>
        <end position="1603"/>
    </location>
</feature>
<feature type="region of interest" description="Disordered" evidence="4">
    <location>
        <begin position="2332"/>
        <end position="2356"/>
    </location>
</feature>
<feature type="region of interest" description="Disordered" evidence="4">
    <location>
        <begin position="1822"/>
        <end position="1931"/>
    </location>
</feature>
<reference evidence="6 7" key="1">
    <citation type="submission" date="2024-04" db="EMBL/GenBank/DDBJ databases">
        <authorList>
            <person name="Rising A."/>
            <person name="Reimegard J."/>
            <person name="Sonavane S."/>
            <person name="Akerstrom W."/>
            <person name="Nylinder S."/>
            <person name="Hedman E."/>
            <person name="Kallberg Y."/>
        </authorList>
    </citation>
    <scope>NUCLEOTIDE SEQUENCE [LARGE SCALE GENOMIC DNA]</scope>
</reference>
<dbReference type="InterPro" id="IPR018359">
    <property type="entry name" value="Bromodomain_CS"/>
</dbReference>
<dbReference type="GO" id="GO:0006357">
    <property type="term" value="P:regulation of transcription by RNA polymerase II"/>
    <property type="evidence" value="ECO:0007669"/>
    <property type="project" value="TreeGrafter"/>
</dbReference>
<gene>
    <name evidence="6" type="ORF">LARSCL_LOCUS7938</name>
</gene>
<feature type="repeat" description="WD" evidence="3">
    <location>
        <begin position="369"/>
        <end position="403"/>
    </location>
</feature>
<feature type="repeat" description="WD" evidence="3">
    <location>
        <begin position="270"/>
        <end position="305"/>
    </location>
</feature>
<feature type="compositionally biased region" description="Low complexity" evidence="4">
    <location>
        <begin position="840"/>
        <end position="849"/>
    </location>
</feature>
<dbReference type="Pfam" id="PF00439">
    <property type="entry name" value="Bromodomain"/>
    <property type="match status" value="2"/>
</dbReference>
<feature type="compositionally biased region" description="Polar residues" evidence="4">
    <location>
        <begin position="2334"/>
        <end position="2343"/>
    </location>
</feature>
<feature type="compositionally biased region" description="Polar residues" evidence="4">
    <location>
        <begin position="1860"/>
        <end position="1869"/>
    </location>
</feature>
<feature type="repeat" description="WD" evidence="3">
    <location>
        <begin position="186"/>
        <end position="227"/>
    </location>
</feature>
<dbReference type="InterPro" id="IPR015943">
    <property type="entry name" value="WD40/YVTN_repeat-like_dom_sf"/>
</dbReference>
<organism evidence="6 7">
    <name type="scientific">Larinioides sclopetarius</name>
    <dbReference type="NCBI Taxonomy" id="280406"/>
    <lineage>
        <taxon>Eukaryota</taxon>
        <taxon>Metazoa</taxon>
        <taxon>Ecdysozoa</taxon>
        <taxon>Arthropoda</taxon>
        <taxon>Chelicerata</taxon>
        <taxon>Arachnida</taxon>
        <taxon>Araneae</taxon>
        <taxon>Araneomorphae</taxon>
        <taxon>Entelegynae</taxon>
        <taxon>Araneoidea</taxon>
        <taxon>Araneidae</taxon>
        <taxon>Larinioides</taxon>
    </lineage>
</organism>
<keyword evidence="1 2" id="KW-0103">Bromodomain</keyword>
<feature type="compositionally biased region" description="Polar residues" evidence="4">
    <location>
        <begin position="1767"/>
        <end position="1781"/>
    </location>
</feature>
<feature type="region of interest" description="Disordered" evidence="4">
    <location>
        <begin position="1573"/>
        <end position="1809"/>
    </location>
</feature>
<dbReference type="InterPro" id="IPR001487">
    <property type="entry name" value="Bromodomain"/>
</dbReference>
<feature type="region of interest" description="Disordered" evidence="4">
    <location>
        <begin position="790"/>
        <end position="963"/>
    </location>
</feature>
<dbReference type="PRINTS" id="PR00503">
    <property type="entry name" value="BROMODOMAIN"/>
</dbReference>
<dbReference type="GO" id="GO:0005634">
    <property type="term" value="C:nucleus"/>
    <property type="evidence" value="ECO:0007669"/>
    <property type="project" value="TreeGrafter"/>
</dbReference>
<evidence type="ECO:0000256" key="1">
    <source>
        <dbReference type="ARBA" id="ARBA00023117"/>
    </source>
</evidence>
<feature type="repeat" description="WD" evidence="3">
    <location>
        <begin position="434"/>
        <end position="459"/>
    </location>
</feature>
<dbReference type="Proteomes" id="UP001497382">
    <property type="component" value="Unassembled WGS sequence"/>
</dbReference>
<dbReference type="SMART" id="SM00297">
    <property type="entry name" value="BROMO"/>
    <property type="match status" value="2"/>
</dbReference>
<feature type="repeat" description="WD" evidence="3">
    <location>
        <begin position="469"/>
        <end position="511"/>
    </location>
</feature>
<dbReference type="InterPro" id="IPR052060">
    <property type="entry name" value="Bromo_WD_repeat"/>
</dbReference>
<feature type="region of interest" description="Disordered" evidence="4">
    <location>
        <begin position="2036"/>
        <end position="2102"/>
    </location>
</feature>
<evidence type="ECO:0000256" key="3">
    <source>
        <dbReference type="PROSITE-ProRule" id="PRU00221"/>
    </source>
</evidence>
<feature type="repeat" description="WD" evidence="3">
    <location>
        <begin position="228"/>
        <end position="269"/>
    </location>
</feature>
<dbReference type="PROSITE" id="PS00633">
    <property type="entry name" value="BROMODOMAIN_1"/>
    <property type="match status" value="1"/>
</dbReference>
<dbReference type="Gene3D" id="2.130.10.10">
    <property type="entry name" value="YVTN repeat-like/Quinoprotein amine dehydrogenase"/>
    <property type="match status" value="2"/>
</dbReference>
<feature type="compositionally biased region" description="Basic residues" evidence="4">
    <location>
        <begin position="1654"/>
        <end position="1663"/>
    </location>
</feature>
<dbReference type="SUPFAM" id="SSF47370">
    <property type="entry name" value="Bromodomain"/>
    <property type="match status" value="2"/>
</dbReference>
<keyword evidence="3" id="KW-0853">WD repeat</keyword>
<feature type="compositionally biased region" description="Basic and acidic residues" evidence="4">
    <location>
        <begin position="648"/>
        <end position="677"/>
    </location>
</feature>
<dbReference type="InterPro" id="IPR001680">
    <property type="entry name" value="WD40_rpt"/>
</dbReference>
<feature type="compositionally biased region" description="Acidic residues" evidence="4">
    <location>
        <begin position="850"/>
        <end position="873"/>
    </location>
</feature>
<keyword evidence="7" id="KW-1185">Reference proteome</keyword>
<feature type="compositionally biased region" description="Basic residues" evidence="4">
    <location>
        <begin position="940"/>
        <end position="952"/>
    </location>
</feature>
<feature type="compositionally biased region" description="Basic residues" evidence="4">
    <location>
        <begin position="1708"/>
        <end position="1720"/>
    </location>
</feature>
<feature type="compositionally biased region" description="Low complexity" evidence="4">
    <location>
        <begin position="1746"/>
        <end position="1766"/>
    </location>
</feature>
<evidence type="ECO:0000259" key="5">
    <source>
        <dbReference type="PROSITE" id="PS50014"/>
    </source>
</evidence>
<dbReference type="InterPro" id="IPR036322">
    <property type="entry name" value="WD40_repeat_dom_sf"/>
</dbReference>
<dbReference type="SMART" id="SM00320">
    <property type="entry name" value="WD40"/>
    <property type="match status" value="8"/>
</dbReference>